<dbReference type="PATRIC" id="fig|864069.3.peg.4959"/>
<dbReference type="AlphaFoldDB" id="I4YVN2"/>
<dbReference type="HOGENOM" id="CLU_1198665_0_0_5"/>
<accession>I4YVN2</accession>
<evidence type="ECO:0000256" key="1">
    <source>
        <dbReference type="SAM" id="MobiDB-lite"/>
    </source>
</evidence>
<dbReference type="OrthoDB" id="1159372at2"/>
<evidence type="ECO:0000313" key="4">
    <source>
        <dbReference type="Proteomes" id="UP000003947"/>
    </source>
</evidence>
<feature type="domain" description="DUF2293" evidence="2">
    <location>
        <begin position="41"/>
        <end position="122"/>
    </location>
</feature>
<feature type="region of interest" description="Disordered" evidence="1">
    <location>
        <begin position="1"/>
        <end position="22"/>
    </location>
</feature>
<gene>
    <name evidence="3" type="ORF">MicloDRAFT_00046010</name>
</gene>
<dbReference type="InterPro" id="IPR018744">
    <property type="entry name" value="DUF2293"/>
</dbReference>
<proteinExistence type="predicted"/>
<dbReference type="STRING" id="864069.MicloDRAFT_00046010"/>
<feature type="region of interest" description="Disordered" evidence="1">
    <location>
        <begin position="191"/>
        <end position="231"/>
    </location>
</feature>
<evidence type="ECO:0000313" key="3">
    <source>
        <dbReference type="EMBL" id="EIM28024.1"/>
    </source>
</evidence>
<feature type="compositionally biased region" description="Basic and acidic residues" evidence="1">
    <location>
        <begin position="192"/>
        <end position="217"/>
    </location>
</feature>
<name>I4YVN2_9HYPH</name>
<protein>
    <recommendedName>
        <fullName evidence="2">DUF2293 domain-containing protein</fullName>
    </recommendedName>
</protein>
<organism evidence="3 4">
    <name type="scientific">Microvirga lotononidis</name>
    <dbReference type="NCBI Taxonomy" id="864069"/>
    <lineage>
        <taxon>Bacteria</taxon>
        <taxon>Pseudomonadati</taxon>
        <taxon>Pseudomonadota</taxon>
        <taxon>Alphaproteobacteria</taxon>
        <taxon>Hyphomicrobiales</taxon>
        <taxon>Methylobacteriaceae</taxon>
        <taxon>Microvirga</taxon>
    </lineage>
</organism>
<dbReference type="eggNOG" id="ENOG5034BGT">
    <property type="taxonomic scope" value="Bacteria"/>
</dbReference>
<dbReference type="Proteomes" id="UP000003947">
    <property type="component" value="Unassembled WGS sequence"/>
</dbReference>
<evidence type="ECO:0000259" key="2">
    <source>
        <dbReference type="Pfam" id="PF10056"/>
    </source>
</evidence>
<reference evidence="3 4" key="1">
    <citation type="submission" date="2012-02" db="EMBL/GenBank/DDBJ databases">
        <title>Improved High-Quality Draft sequence of Microvirga sp. WSM3557.</title>
        <authorList>
            <consortium name="US DOE Joint Genome Institute"/>
            <person name="Lucas S."/>
            <person name="Han J."/>
            <person name="Lapidus A."/>
            <person name="Cheng J.-F."/>
            <person name="Goodwin L."/>
            <person name="Pitluck S."/>
            <person name="Peters L."/>
            <person name="Zhang X."/>
            <person name="Detter J.C."/>
            <person name="Han C."/>
            <person name="Tapia R."/>
            <person name="Land M."/>
            <person name="Hauser L."/>
            <person name="Kyrpides N."/>
            <person name="Ivanova N."/>
            <person name="Pagani I."/>
            <person name="Brau L."/>
            <person name="Yates R."/>
            <person name="O'Hara G."/>
            <person name="Rui T."/>
            <person name="Howieson J."/>
            <person name="Reeve W."/>
            <person name="Woyke T."/>
        </authorList>
    </citation>
    <scope>NUCLEOTIDE SEQUENCE [LARGE SCALE GENOMIC DNA]</scope>
    <source>
        <strain evidence="3 4">WSM3557</strain>
    </source>
</reference>
<dbReference type="Pfam" id="PF10056">
    <property type="entry name" value="DUF2293"/>
    <property type="match status" value="1"/>
</dbReference>
<dbReference type="EMBL" id="JH660645">
    <property type="protein sequence ID" value="EIM28024.1"/>
    <property type="molecule type" value="Genomic_DNA"/>
</dbReference>
<sequence length="231" mass="26236">MANGCDADPEAETSETGSPSKVALGPKVQRAAFLSQLDIYLRAMYPRCPPEMRNDLLMRAKRKGHFGRLGMIAGILATNHIRHELTDYEKLLNVNGLRQGLTRNEARLIVAAEVHEAWNWWRHGSAQSDPELSRITRDFKRRRRDLKRMCQVLCREEARLLEDRLISEENATLTDHLSRWINARRSPVQSASEEKQLEALQDEHHLSILESGDHHSSSADLQTGGAQRDAA</sequence>
<keyword evidence="4" id="KW-1185">Reference proteome</keyword>